<gene>
    <name evidence="13" type="primary">NAA40_2</name>
    <name evidence="13" type="ORF">DERP_011883</name>
</gene>
<comment type="subcellular location">
    <subcellularLocation>
        <location evidence="2">Cytoplasm</location>
    </subcellularLocation>
    <subcellularLocation>
        <location evidence="1">Nucleus</location>
    </subcellularLocation>
</comment>
<dbReference type="InterPro" id="IPR039949">
    <property type="entry name" value="NAA40"/>
</dbReference>
<dbReference type="SUPFAM" id="SSF55729">
    <property type="entry name" value="Acyl-CoA N-acyltransferases (Nat)"/>
    <property type="match status" value="1"/>
</dbReference>
<evidence type="ECO:0000256" key="3">
    <source>
        <dbReference type="ARBA" id="ARBA00008870"/>
    </source>
</evidence>
<dbReference type="InterPro" id="IPR016181">
    <property type="entry name" value="Acyl_CoA_acyltransferase"/>
</dbReference>
<evidence type="ECO:0000256" key="7">
    <source>
        <dbReference type="ARBA" id="ARBA00022679"/>
    </source>
</evidence>
<dbReference type="InterPro" id="IPR000182">
    <property type="entry name" value="GNAT_dom"/>
</dbReference>
<evidence type="ECO:0000256" key="5">
    <source>
        <dbReference type="ARBA" id="ARBA00015043"/>
    </source>
</evidence>
<evidence type="ECO:0000256" key="11">
    <source>
        <dbReference type="ARBA" id="ARBA00049524"/>
    </source>
</evidence>
<evidence type="ECO:0000256" key="8">
    <source>
        <dbReference type="ARBA" id="ARBA00023242"/>
    </source>
</evidence>
<comment type="catalytic activity">
    <reaction evidence="11">
        <text>N-terminal L-seryl-[histone H4] + acetyl-CoA = N-terminal N(alpha)-acetyl-L-seryl-[histone H4] + CoA + H(+)</text>
        <dbReference type="Rhea" id="RHEA:50596"/>
        <dbReference type="Rhea" id="RHEA-COMP:12740"/>
        <dbReference type="Rhea" id="RHEA-COMP:12743"/>
        <dbReference type="ChEBI" id="CHEBI:15378"/>
        <dbReference type="ChEBI" id="CHEBI:57287"/>
        <dbReference type="ChEBI" id="CHEBI:57288"/>
        <dbReference type="ChEBI" id="CHEBI:64738"/>
        <dbReference type="ChEBI" id="CHEBI:83690"/>
        <dbReference type="EC" id="2.3.1.257"/>
    </reaction>
</comment>
<dbReference type="EMBL" id="NJHN03000086">
    <property type="protein sequence ID" value="KAH9416768.1"/>
    <property type="molecule type" value="Genomic_DNA"/>
</dbReference>
<protein>
    <recommendedName>
        <fullName evidence="5">N-alpha-acetyltransferase 40</fullName>
        <ecNumber evidence="4">2.3.1.257</ecNumber>
    </recommendedName>
</protein>
<dbReference type="EC" id="2.3.1.257" evidence="4"/>
<evidence type="ECO:0000313" key="13">
    <source>
        <dbReference type="EMBL" id="KAH9416768.1"/>
    </source>
</evidence>
<evidence type="ECO:0000256" key="6">
    <source>
        <dbReference type="ARBA" id="ARBA00022490"/>
    </source>
</evidence>
<dbReference type="CDD" id="cd04301">
    <property type="entry name" value="NAT_SF"/>
    <property type="match status" value="1"/>
</dbReference>
<dbReference type="PANTHER" id="PTHR20531:SF1">
    <property type="entry name" value="N-ALPHA-ACETYLTRANSFERASE 40"/>
    <property type="match status" value="1"/>
</dbReference>
<evidence type="ECO:0000256" key="10">
    <source>
        <dbReference type="ARBA" id="ARBA00047821"/>
    </source>
</evidence>
<sequence>MPKKSFGKKLSSNRATIPDELLLRMANEFENPLLKFDDDDVYDQDRQCLSTTITGIPIAIKYFLWTKIPHELQEWMINLTEINMKDLYDSCSWKWNRQSKINEFKHSTAKHLIVFDLSQSPPSSGEEKPIAFVHFRFEKGYVSDAVLYCYELQIEKSYQQKGIGSYLMNLLESLGKQFRMKKSIVTVLKNNQQAYQFYTNGQQFRIDKNSPSNFDEQQQPIEYEILSKKIS</sequence>
<evidence type="ECO:0000256" key="9">
    <source>
        <dbReference type="ARBA" id="ARBA00023315"/>
    </source>
</evidence>
<comment type="similarity">
    <text evidence="3">Belongs to the acetyltransferase family. NAA40 subfamily.</text>
</comment>
<organism evidence="13 14">
    <name type="scientific">Dermatophagoides pteronyssinus</name>
    <name type="common">European house dust mite</name>
    <dbReference type="NCBI Taxonomy" id="6956"/>
    <lineage>
        <taxon>Eukaryota</taxon>
        <taxon>Metazoa</taxon>
        <taxon>Ecdysozoa</taxon>
        <taxon>Arthropoda</taxon>
        <taxon>Chelicerata</taxon>
        <taxon>Arachnida</taxon>
        <taxon>Acari</taxon>
        <taxon>Acariformes</taxon>
        <taxon>Sarcoptiformes</taxon>
        <taxon>Astigmata</taxon>
        <taxon>Psoroptidia</taxon>
        <taxon>Analgoidea</taxon>
        <taxon>Pyroglyphidae</taxon>
        <taxon>Dermatophagoidinae</taxon>
        <taxon>Dermatophagoides</taxon>
    </lineage>
</organism>
<reference evidence="13 14" key="1">
    <citation type="journal article" date="2018" name="J. Allergy Clin. Immunol.">
        <title>High-quality assembly of Dermatophagoides pteronyssinus genome and transcriptome reveals a wide range of novel allergens.</title>
        <authorList>
            <person name="Liu X.Y."/>
            <person name="Yang K.Y."/>
            <person name="Wang M.Q."/>
            <person name="Kwok J.S."/>
            <person name="Zeng X."/>
            <person name="Yang Z."/>
            <person name="Xiao X.J."/>
            <person name="Lau C.P."/>
            <person name="Li Y."/>
            <person name="Huang Z.M."/>
            <person name="Ba J.G."/>
            <person name="Yim A.K."/>
            <person name="Ouyang C.Y."/>
            <person name="Ngai S.M."/>
            <person name="Chan T.F."/>
            <person name="Leung E.L."/>
            <person name="Liu L."/>
            <person name="Liu Z.G."/>
            <person name="Tsui S.K."/>
        </authorList>
    </citation>
    <scope>NUCLEOTIDE SEQUENCE [LARGE SCALE GENOMIC DNA]</scope>
    <source>
        <strain evidence="13">Derp</strain>
    </source>
</reference>
<evidence type="ECO:0000256" key="4">
    <source>
        <dbReference type="ARBA" id="ARBA00012950"/>
    </source>
</evidence>
<dbReference type="Proteomes" id="UP000887458">
    <property type="component" value="Unassembled WGS sequence"/>
</dbReference>
<evidence type="ECO:0000313" key="14">
    <source>
        <dbReference type="Proteomes" id="UP000887458"/>
    </source>
</evidence>
<keyword evidence="6" id="KW-0963">Cytoplasm</keyword>
<dbReference type="PANTHER" id="PTHR20531">
    <property type="entry name" value="N-ALPHA-ACETYLTRANSFERASE 40"/>
    <property type="match status" value="1"/>
</dbReference>
<feature type="domain" description="N-acetyltransferase" evidence="12">
    <location>
        <begin position="93"/>
        <end position="199"/>
    </location>
</feature>
<keyword evidence="8" id="KW-0539">Nucleus</keyword>
<evidence type="ECO:0000256" key="1">
    <source>
        <dbReference type="ARBA" id="ARBA00004123"/>
    </source>
</evidence>
<comment type="catalytic activity">
    <reaction evidence="10">
        <text>N-terminal L-seryl-[histone H2A] + acetyl-CoA = N-terminal N(alpha)-acetyl-L-seryl-[histone H2A] + CoA + H(+)</text>
        <dbReference type="Rhea" id="RHEA:50600"/>
        <dbReference type="Rhea" id="RHEA-COMP:12742"/>
        <dbReference type="Rhea" id="RHEA-COMP:12744"/>
        <dbReference type="ChEBI" id="CHEBI:15378"/>
        <dbReference type="ChEBI" id="CHEBI:57287"/>
        <dbReference type="ChEBI" id="CHEBI:57288"/>
        <dbReference type="ChEBI" id="CHEBI:64738"/>
        <dbReference type="ChEBI" id="CHEBI:83690"/>
        <dbReference type="EC" id="2.3.1.257"/>
    </reaction>
</comment>
<dbReference type="Pfam" id="PF00583">
    <property type="entry name" value="Acetyltransf_1"/>
    <property type="match status" value="1"/>
</dbReference>
<reference evidence="13 14" key="2">
    <citation type="journal article" date="2022" name="Mol. Biol. Evol.">
        <title>Comparative Genomics Reveals Insights into the Divergent Evolution of Astigmatic Mites and Household Pest Adaptations.</title>
        <authorList>
            <person name="Xiong Q."/>
            <person name="Wan A.T."/>
            <person name="Liu X."/>
            <person name="Fung C.S."/>
            <person name="Xiao X."/>
            <person name="Malainual N."/>
            <person name="Hou J."/>
            <person name="Wang L."/>
            <person name="Wang M."/>
            <person name="Yang K.Y."/>
            <person name="Cui Y."/>
            <person name="Leung E.L."/>
            <person name="Nong W."/>
            <person name="Shin S.K."/>
            <person name="Au S.W."/>
            <person name="Jeong K.Y."/>
            <person name="Chew F.T."/>
            <person name="Hui J.H."/>
            <person name="Leung T.F."/>
            <person name="Tungtrongchitr A."/>
            <person name="Zhong N."/>
            <person name="Liu Z."/>
            <person name="Tsui S.K."/>
        </authorList>
    </citation>
    <scope>NUCLEOTIDE SEQUENCE [LARGE SCALE GENOMIC DNA]</scope>
    <source>
        <strain evidence="13">Derp</strain>
    </source>
</reference>
<keyword evidence="14" id="KW-1185">Reference proteome</keyword>
<evidence type="ECO:0000256" key="2">
    <source>
        <dbReference type="ARBA" id="ARBA00004496"/>
    </source>
</evidence>
<keyword evidence="9" id="KW-0012">Acyltransferase</keyword>
<proteinExistence type="inferred from homology"/>
<evidence type="ECO:0000259" key="12">
    <source>
        <dbReference type="Pfam" id="PF00583"/>
    </source>
</evidence>
<comment type="caution">
    <text evidence="13">The sequence shown here is derived from an EMBL/GenBank/DDBJ whole genome shotgun (WGS) entry which is preliminary data.</text>
</comment>
<name>A0ABQ8J2J0_DERPT</name>
<accession>A0ABQ8J2J0</accession>
<dbReference type="Gene3D" id="3.40.630.30">
    <property type="match status" value="1"/>
</dbReference>
<keyword evidence="7" id="KW-0808">Transferase</keyword>